<protein>
    <submittedName>
        <fullName evidence="3">Tyrosine recombinase XerC</fullName>
    </submittedName>
</protein>
<sequence>MAARVHQAAVGMAPPLSKMSSVTDIDSQRMTLRIEQGKGRKDRYAMLSPVLLERLRVWWRVAHAQGRMLEGGWLFPGLDPVDPLSTRQLNRAIHAAAEAPHIDKRVSMHTLRHSFATQTLAPRALRRVRSNN</sequence>
<dbReference type="GO" id="GO:0015074">
    <property type="term" value="P:DNA integration"/>
    <property type="evidence" value="ECO:0007669"/>
    <property type="project" value="InterPro"/>
</dbReference>
<evidence type="ECO:0000313" key="4">
    <source>
        <dbReference type="Proteomes" id="UP000494365"/>
    </source>
</evidence>
<gene>
    <name evidence="3" type="primary">xerC_5</name>
    <name evidence="3" type="ORF">LMG28614_04487</name>
</gene>
<dbReference type="AlphaFoldDB" id="A0A6S7CSV6"/>
<feature type="domain" description="Tyr recombinase" evidence="2">
    <location>
        <begin position="1"/>
        <end position="132"/>
    </location>
</feature>
<evidence type="ECO:0000259" key="2">
    <source>
        <dbReference type="PROSITE" id="PS51898"/>
    </source>
</evidence>
<evidence type="ECO:0000256" key="1">
    <source>
        <dbReference type="ARBA" id="ARBA00023172"/>
    </source>
</evidence>
<dbReference type="GO" id="GO:0006310">
    <property type="term" value="P:DNA recombination"/>
    <property type="evidence" value="ECO:0007669"/>
    <property type="project" value="UniProtKB-KW"/>
</dbReference>
<dbReference type="GO" id="GO:0003677">
    <property type="term" value="F:DNA binding"/>
    <property type="evidence" value="ECO:0007669"/>
    <property type="project" value="InterPro"/>
</dbReference>
<name>A0A6S7CSV6_9BURK</name>
<dbReference type="PROSITE" id="PS51898">
    <property type="entry name" value="TYR_RECOMBINASE"/>
    <property type="match status" value="1"/>
</dbReference>
<dbReference type="SUPFAM" id="SSF56349">
    <property type="entry name" value="DNA breaking-rejoining enzymes"/>
    <property type="match status" value="1"/>
</dbReference>
<keyword evidence="1" id="KW-0233">DNA recombination</keyword>
<reference evidence="3 4" key="1">
    <citation type="submission" date="2020-04" db="EMBL/GenBank/DDBJ databases">
        <authorList>
            <person name="De Canck E."/>
        </authorList>
    </citation>
    <scope>NUCLEOTIDE SEQUENCE [LARGE SCALE GENOMIC DNA]</scope>
    <source>
        <strain evidence="3 4">LMG 28614</strain>
    </source>
</reference>
<dbReference type="InterPro" id="IPR013762">
    <property type="entry name" value="Integrase-like_cat_sf"/>
</dbReference>
<evidence type="ECO:0000313" key="3">
    <source>
        <dbReference type="EMBL" id="CAB3797043.1"/>
    </source>
</evidence>
<organism evidence="3 4">
    <name type="scientific">Paraburkholderia ultramafica</name>
    <dbReference type="NCBI Taxonomy" id="1544867"/>
    <lineage>
        <taxon>Bacteria</taxon>
        <taxon>Pseudomonadati</taxon>
        <taxon>Pseudomonadota</taxon>
        <taxon>Betaproteobacteria</taxon>
        <taxon>Burkholderiales</taxon>
        <taxon>Burkholderiaceae</taxon>
        <taxon>Paraburkholderia</taxon>
    </lineage>
</organism>
<keyword evidence="4" id="KW-1185">Reference proteome</keyword>
<dbReference type="InterPro" id="IPR002104">
    <property type="entry name" value="Integrase_catalytic"/>
</dbReference>
<proteinExistence type="predicted"/>
<dbReference type="EMBL" id="CADIKK010000022">
    <property type="protein sequence ID" value="CAB3797043.1"/>
    <property type="molecule type" value="Genomic_DNA"/>
</dbReference>
<dbReference type="Pfam" id="PF00589">
    <property type="entry name" value="Phage_integrase"/>
    <property type="match status" value="1"/>
</dbReference>
<dbReference type="InterPro" id="IPR011010">
    <property type="entry name" value="DNA_brk_join_enz"/>
</dbReference>
<dbReference type="Proteomes" id="UP000494365">
    <property type="component" value="Unassembled WGS sequence"/>
</dbReference>
<accession>A0A6S7CSV6</accession>
<dbReference type="Gene3D" id="1.10.443.10">
    <property type="entry name" value="Intergrase catalytic core"/>
    <property type="match status" value="1"/>
</dbReference>